<dbReference type="Proteomes" id="UP000293846">
    <property type="component" value="Unassembled WGS sequence"/>
</dbReference>
<evidence type="ECO:0000313" key="1">
    <source>
        <dbReference type="EMBL" id="TCJ00474.1"/>
    </source>
</evidence>
<dbReference type="InterPro" id="IPR014962">
    <property type="entry name" value="YolD"/>
</dbReference>
<sequence>MTVNKLSKGHNLRWESSRMMLPEHVEQFIHYQNNRGIISKPILDEQKLEEINDIIRIAIEDYTPVYIDVYKDGVIKTVMCYVNKLDQYLRELRVTIEDRLEKVKIENVVDIR</sequence>
<proteinExistence type="predicted"/>
<keyword evidence="2" id="KW-1185">Reference proteome</keyword>
<gene>
    <name evidence="1" type="ORF">E0Y62_26695</name>
</gene>
<reference evidence="1 2" key="1">
    <citation type="submission" date="2019-03" db="EMBL/GenBank/DDBJ databases">
        <authorList>
            <person name="Jensen L."/>
            <person name="Storgaard J."/>
            <person name="Sulaj E."/>
            <person name="Schramm A."/>
            <person name="Marshall I.P.G."/>
        </authorList>
    </citation>
    <scope>NUCLEOTIDE SEQUENCE [LARGE SCALE GENOMIC DNA]</scope>
    <source>
        <strain evidence="1 2">2017H2G3</strain>
    </source>
</reference>
<accession>A0A4R1AR39</accession>
<dbReference type="Pfam" id="PF08863">
    <property type="entry name" value="YolD"/>
    <property type="match status" value="1"/>
</dbReference>
<dbReference type="PANTHER" id="PTHR40051:SF1">
    <property type="entry name" value="YOLD-LIKE FAMILY PROTEIN"/>
    <property type="match status" value="1"/>
</dbReference>
<evidence type="ECO:0000313" key="2">
    <source>
        <dbReference type="Proteomes" id="UP000293846"/>
    </source>
</evidence>
<dbReference type="RefSeq" id="WP_131239587.1">
    <property type="nucleotide sequence ID" value="NZ_SJTH01000110.1"/>
</dbReference>
<protein>
    <submittedName>
        <fullName evidence="1">YolD-like family protein</fullName>
    </submittedName>
</protein>
<feature type="non-terminal residue" evidence="1">
    <location>
        <position position="112"/>
    </location>
</feature>
<name>A0A4R1AR39_9BACI</name>
<dbReference type="PANTHER" id="PTHR40051">
    <property type="entry name" value="IG HYPOTHETICAL 15966"/>
    <property type="match status" value="1"/>
</dbReference>
<dbReference type="AlphaFoldDB" id="A0A4R1AR39"/>
<dbReference type="EMBL" id="SJTH01000110">
    <property type="protein sequence ID" value="TCJ00474.1"/>
    <property type="molecule type" value="Genomic_DNA"/>
</dbReference>
<organism evidence="1 2">
    <name type="scientific">Cytobacillus praedii</name>
    <dbReference type="NCBI Taxonomy" id="1742358"/>
    <lineage>
        <taxon>Bacteria</taxon>
        <taxon>Bacillati</taxon>
        <taxon>Bacillota</taxon>
        <taxon>Bacilli</taxon>
        <taxon>Bacillales</taxon>
        <taxon>Bacillaceae</taxon>
        <taxon>Cytobacillus</taxon>
    </lineage>
</organism>
<comment type="caution">
    <text evidence="1">The sequence shown here is derived from an EMBL/GenBank/DDBJ whole genome shotgun (WGS) entry which is preliminary data.</text>
</comment>
<dbReference type="OrthoDB" id="2376882at2"/>